<accession>A0ABW2AFI6</accession>
<evidence type="ECO:0000256" key="6">
    <source>
        <dbReference type="ARBA" id="ARBA00022692"/>
    </source>
</evidence>
<dbReference type="InterPro" id="IPR047817">
    <property type="entry name" value="ABC2_TM_bact-type"/>
</dbReference>
<keyword evidence="8 9" id="KW-0472">Membrane</keyword>
<evidence type="ECO:0000313" key="11">
    <source>
        <dbReference type="EMBL" id="MFC6705560.1"/>
    </source>
</evidence>
<keyword evidence="6 9" id="KW-0812">Transmembrane</keyword>
<keyword evidence="3 9" id="KW-0813">Transport</keyword>
<comment type="similarity">
    <text evidence="2 9">Belongs to the ABC-2 integral membrane protein family.</text>
</comment>
<keyword evidence="4 9" id="KW-1003">Cell membrane</keyword>
<gene>
    <name evidence="11" type="ORF">ACFQDH_09845</name>
</gene>
<name>A0ABW2AFI6_9MICO</name>
<comment type="caution">
    <text evidence="9">Lacks conserved residue(s) required for the propagation of feature annotation.</text>
</comment>
<evidence type="ECO:0000313" key="12">
    <source>
        <dbReference type="Proteomes" id="UP001596298"/>
    </source>
</evidence>
<dbReference type="PROSITE" id="PS51012">
    <property type="entry name" value="ABC_TM2"/>
    <property type="match status" value="1"/>
</dbReference>
<keyword evidence="5" id="KW-0997">Cell inner membrane</keyword>
<dbReference type="PANTHER" id="PTHR30413:SF8">
    <property type="entry name" value="TRANSPORT PERMEASE PROTEIN"/>
    <property type="match status" value="1"/>
</dbReference>
<feature type="transmembrane region" description="Helical" evidence="9">
    <location>
        <begin position="274"/>
        <end position="293"/>
    </location>
</feature>
<dbReference type="InterPro" id="IPR013525">
    <property type="entry name" value="ABC2_TM"/>
</dbReference>
<evidence type="ECO:0000256" key="8">
    <source>
        <dbReference type="ARBA" id="ARBA00023136"/>
    </source>
</evidence>
<feature type="transmembrane region" description="Helical" evidence="9">
    <location>
        <begin position="100"/>
        <end position="122"/>
    </location>
</feature>
<evidence type="ECO:0000256" key="3">
    <source>
        <dbReference type="ARBA" id="ARBA00022448"/>
    </source>
</evidence>
<dbReference type="PANTHER" id="PTHR30413">
    <property type="entry name" value="INNER MEMBRANE TRANSPORT PERMEASE"/>
    <property type="match status" value="1"/>
</dbReference>
<evidence type="ECO:0000256" key="4">
    <source>
        <dbReference type="ARBA" id="ARBA00022475"/>
    </source>
</evidence>
<dbReference type="Pfam" id="PF01061">
    <property type="entry name" value="ABC2_membrane"/>
    <property type="match status" value="1"/>
</dbReference>
<feature type="transmembrane region" description="Helical" evidence="9">
    <location>
        <begin position="177"/>
        <end position="201"/>
    </location>
</feature>
<feature type="transmembrane region" description="Helical" evidence="9">
    <location>
        <begin position="76"/>
        <end position="94"/>
    </location>
</feature>
<protein>
    <recommendedName>
        <fullName evidence="9">Transport permease protein</fullName>
    </recommendedName>
</protein>
<dbReference type="EMBL" id="JBHSWH010000001">
    <property type="protein sequence ID" value="MFC6705560.1"/>
    <property type="molecule type" value="Genomic_DNA"/>
</dbReference>
<dbReference type="Proteomes" id="UP001596298">
    <property type="component" value="Unassembled WGS sequence"/>
</dbReference>
<evidence type="ECO:0000256" key="7">
    <source>
        <dbReference type="ARBA" id="ARBA00022989"/>
    </source>
</evidence>
<dbReference type="RefSeq" id="WP_382400803.1">
    <property type="nucleotide sequence ID" value="NZ_JBHSWH010000001.1"/>
</dbReference>
<proteinExistence type="inferred from homology"/>
<evidence type="ECO:0000256" key="5">
    <source>
        <dbReference type="ARBA" id="ARBA00022519"/>
    </source>
</evidence>
<evidence type="ECO:0000256" key="9">
    <source>
        <dbReference type="RuleBase" id="RU361157"/>
    </source>
</evidence>
<evidence type="ECO:0000259" key="10">
    <source>
        <dbReference type="PROSITE" id="PS51012"/>
    </source>
</evidence>
<feature type="transmembrane region" description="Helical" evidence="9">
    <location>
        <begin position="143"/>
        <end position="171"/>
    </location>
</feature>
<feature type="domain" description="ABC transmembrane type-2" evidence="10">
    <location>
        <begin position="70"/>
        <end position="295"/>
    </location>
</feature>
<sequence length="302" mass="33366">MTQSAQTSKTPEGVQPSGQEVRALVDRFGLKRAGARAPLAEYTRELWARRYFIVEFSRATNASGYSKSVLGQAWQVLTPLLNAGVYFFIFGLLLNTRRGVSNYIGFLVVGIFVFQFIQSSLNSGARSLQSNISLVRTLHFPRAVFPVSATVVALEQMLMSLVVLVPIVLITGEPIRLHWLLVIPALAMQSCFCVGLAFIFARIGAKVPDVSQMLPFILRVWLYTSGVMFSINQMTAHMNPLVGNLLNANPAAEFMYLYRGALLKSAPAASVNEWLIALGWTVVVAGGGYVFFWKAEEQYGRD</sequence>
<evidence type="ECO:0000256" key="1">
    <source>
        <dbReference type="ARBA" id="ARBA00004429"/>
    </source>
</evidence>
<keyword evidence="7 9" id="KW-1133">Transmembrane helix</keyword>
<comment type="subcellular location">
    <subcellularLocation>
        <location evidence="1">Cell inner membrane</location>
        <topology evidence="1">Multi-pass membrane protein</topology>
    </subcellularLocation>
    <subcellularLocation>
        <location evidence="9">Cell membrane</location>
        <topology evidence="9">Multi-pass membrane protein</topology>
    </subcellularLocation>
</comment>
<organism evidence="11 12">
    <name type="scientific">Flexivirga alba</name>
    <dbReference type="NCBI Taxonomy" id="702742"/>
    <lineage>
        <taxon>Bacteria</taxon>
        <taxon>Bacillati</taxon>
        <taxon>Actinomycetota</taxon>
        <taxon>Actinomycetes</taxon>
        <taxon>Micrococcales</taxon>
        <taxon>Dermacoccaceae</taxon>
        <taxon>Flexivirga</taxon>
    </lineage>
</organism>
<keyword evidence="12" id="KW-1185">Reference proteome</keyword>
<evidence type="ECO:0000256" key="2">
    <source>
        <dbReference type="ARBA" id="ARBA00007783"/>
    </source>
</evidence>
<reference evidence="12" key="1">
    <citation type="journal article" date="2019" name="Int. J. Syst. Evol. Microbiol.">
        <title>The Global Catalogue of Microorganisms (GCM) 10K type strain sequencing project: providing services to taxonomists for standard genome sequencing and annotation.</title>
        <authorList>
            <consortium name="The Broad Institute Genomics Platform"/>
            <consortium name="The Broad Institute Genome Sequencing Center for Infectious Disease"/>
            <person name="Wu L."/>
            <person name="Ma J."/>
        </authorList>
    </citation>
    <scope>NUCLEOTIDE SEQUENCE [LARGE SCALE GENOMIC DNA]</scope>
    <source>
        <strain evidence="12">CCUG 58127</strain>
    </source>
</reference>
<comment type="caution">
    <text evidence="11">The sequence shown here is derived from an EMBL/GenBank/DDBJ whole genome shotgun (WGS) entry which is preliminary data.</text>
</comment>